<accession>A0A7J6N1L8</accession>
<proteinExistence type="predicted"/>
<gene>
    <name evidence="1" type="ORF">FOZ60_017161</name>
</gene>
<evidence type="ECO:0000313" key="1">
    <source>
        <dbReference type="EMBL" id="KAF4677808.1"/>
    </source>
</evidence>
<protein>
    <submittedName>
        <fullName evidence="1">Uncharacterized protein</fullName>
    </submittedName>
</protein>
<comment type="caution">
    <text evidence="1">The sequence shown here is derived from an EMBL/GenBank/DDBJ whole genome shotgun (WGS) entry which is preliminary data.</text>
</comment>
<organism evidence="1 2">
    <name type="scientific">Perkinsus olseni</name>
    <name type="common">Perkinsus atlanticus</name>
    <dbReference type="NCBI Taxonomy" id="32597"/>
    <lineage>
        <taxon>Eukaryota</taxon>
        <taxon>Sar</taxon>
        <taxon>Alveolata</taxon>
        <taxon>Perkinsozoa</taxon>
        <taxon>Perkinsea</taxon>
        <taxon>Perkinsida</taxon>
        <taxon>Perkinsidae</taxon>
        <taxon>Perkinsus</taxon>
    </lineage>
</organism>
<sequence length="700" mass="78540">MNPFLCSTIALESAVLKSRFRRNLEGSGFLNDVGREVSAFLGKSSRELTFDCPCNTVMLSTASFMFIRHGVLMASTSHGELTCMPLFGPAANPLLRITLRKGGRVLGHCYDPAGDELYILAAMIRDCWLDVHSLSQGASPRTRRVSVQGMPDCGGWPIWRGEMVFVGGRLYLAGSTTFFWDDPRLICLDPRDSASSVIRAQIIRHFADSQPFKPISLVVSDEQHQDECVLCVIYCNKSEGWVYQRLSVIHRAGEVSSVCLSSWPLRRHGADEVEYRLLRKNLLLFYTSKNEEGRYSHSLCDEQGHDLGMARVQRTPLQASRALIADDGTIYIKSGDRYRFRRYLSDGGFLNDVGREVSGFLGKSPRELTFNCPCTTVMLPDISFLFIRHGVLTAALHCKTGFNLVPVLSPAATPHLRIISGEGYMQGHCYDPVKDALYILYKNDDAFLLHVHRLTDEFEAISRVVVVEGMLDLAQDISNFRGGMASTAGRLYLPCSGPDQEGGPFSLVCLDARNSANGRIQAQMVWNLSDSCTEWPMSLICEHEGQNGCILSVVYCAGNEEEWGFRKLLVTHSGRRVSVECLCSWLLEPHDGMVVEYLLLKKNLLLLCSSGDGSNFYYYSLCDQRGRELGEERGQLDEFEPVQTIVSDDGTIYIKSGFTQTIRNPVHGVHAFYTQSRHLMHTEIRNWFFDNKYPRINPVA</sequence>
<dbReference type="EMBL" id="JABANP010000955">
    <property type="protein sequence ID" value="KAF4677808.1"/>
    <property type="molecule type" value="Genomic_DNA"/>
</dbReference>
<dbReference type="Proteomes" id="UP000541610">
    <property type="component" value="Unassembled WGS sequence"/>
</dbReference>
<name>A0A7J6N1L8_PEROL</name>
<evidence type="ECO:0000313" key="2">
    <source>
        <dbReference type="Proteomes" id="UP000541610"/>
    </source>
</evidence>
<dbReference type="AlphaFoldDB" id="A0A7J6N1L8"/>
<reference evidence="1 2" key="1">
    <citation type="submission" date="2020-04" db="EMBL/GenBank/DDBJ databases">
        <title>Perkinsus olseni comparative genomics.</title>
        <authorList>
            <person name="Bogema D.R."/>
        </authorList>
    </citation>
    <scope>NUCLEOTIDE SEQUENCE [LARGE SCALE GENOMIC DNA]</scope>
    <source>
        <strain evidence="1">00978-12</strain>
    </source>
</reference>